<dbReference type="InterPro" id="IPR003591">
    <property type="entry name" value="Leu-rich_rpt_typical-subtyp"/>
</dbReference>
<keyword evidence="8" id="KW-1185">Reference proteome</keyword>
<evidence type="ECO:0000313" key="6">
    <source>
        <dbReference type="EMBL" id="AWP20145.1"/>
    </source>
</evidence>
<keyword evidence="3" id="KW-0677">Repeat</keyword>
<dbReference type="SMART" id="SM00082">
    <property type="entry name" value="LRRCT"/>
    <property type="match status" value="1"/>
</dbReference>
<protein>
    <submittedName>
        <fullName evidence="6">Putative leucine-rich alpha-2-glycoprotein-like</fullName>
    </submittedName>
</protein>
<proteinExistence type="predicted"/>
<reference evidence="6 8" key="1">
    <citation type="submission" date="2017-12" db="EMBL/GenBank/DDBJ databases">
        <title>Integrating genomic resources of turbot (Scophthalmus maximus) in depth evaluation of genetic and physical mapping variation across individuals.</title>
        <authorList>
            <person name="Martinez P."/>
        </authorList>
    </citation>
    <scope>NUCLEOTIDE SEQUENCE [LARGE SCALE GENOMIC DNA]</scope>
</reference>
<sequence>MNLWLLLTLPALAECHHPAGRGARSCPDLCSCSSPPSEVSCSQRALTLFPADGLSPNTTRLSIQSTGLTGVAAHHLSAVPLLKNLQLYHNNLTSLPSDLLQGVPRLNTLDLTGSQLVHLPPRVFNRSSLQNLVLKNNLIAKVDAEWFPADSGLIWLDLSGNRLTSVPSAPLLRLPRLQNLDLSHNHLQELQPDALHHLHHLETLNLAGNKLVSLKPSAFTHNPKLSQLFLQENRLRDLPATLLQGLRHLDLLLLNQNQLQGLPAGFLRDGESSVRVILTGNPWVCDERIEFLKKWLTLHPHNVIYPEEVTCSGPEALKHRQVVSLADSELGLAKSDKTAN</sequence>
<dbReference type="Gene3D" id="3.80.10.10">
    <property type="entry name" value="Ribonuclease Inhibitor"/>
    <property type="match status" value="2"/>
</dbReference>
<dbReference type="EMBL" id="CP026262">
    <property type="protein sequence ID" value="AWP20145.1"/>
    <property type="molecule type" value="Genomic_DNA"/>
</dbReference>
<dbReference type="PANTHER" id="PTHR24369">
    <property type="entry name" value="ANTIGEN BSP, PUTATIVE-RELATED"/>
    <property type="match status" value="1"/>
</dbReference>
<feature type="signal peptide" evidence="4">
    <location>
        <begin position="1"/>
        <end position="15"/>
    </location>
</feature>
<evidence type="ECO:0000256" key="2">
    <source>
        <dbReference type="ARBA" id="ARBA00022729"/>
    </source>
</evidence>
<dbReference type="InterPro" id="IPR001611">
    <property type="entry name" value="Leu-rich_rpt"/>
</dbReference>
<keyword evidence="2 4" id="KW-0732">Signal</keyword>
<evidence type="ECO:0000259" key="5">
    <source>
        <dbReference type="SMART" id="SM00082"/>
    </source>
</evidence>
<dbReference type="Proteomes" id="UP000438429">
    <property type="component" value="Unassembled WGS sequence"/>
</dbReference>
<name>A0A2U9CU09_SCOMX</name>
<evidence type="ECO:0000256" key="4">
    <source>
        <dbReference type="SAM" id="SignalP"/>
    </source>
</evidence>
<dbReference type="InterPro" id="IPR050541">
    <property type="entry name" value="LRR_TM_domain-containing"/>
</dbReference>
<dbReference type="Proteomes" id="UP000246464">
    <property type="component" value="Chromosome 20"/>
</dbReference>
<dbReference type="InterPro" id="IPR000483">
    <property type="entry name" value="Cys-rich_flank_reg_C"/>
</dbReference>
<gene>
    <name evidence="7" type="ORF">F2P81_024273</name>
    <name evidence="6" type="ORF">SMAX5B_019656</name>
</gene>
<feature type="domain" description="LRRCT" evidence="5">
    <location>
        <begin position="281"/>
        <end position="336"/>
    </location>
</feature>
<evidence type="ECO:0000256" key="3">
    <source>
        <dbReference type="ARBA" id="ARBA00022737"/>
    </source>
</evidence>
<dbReference type="AlphaFoldDB" id="A0A2U9CU09"/>
<dbReference type="SMART" id="SM00364">
    <property type="entry name" value="LRR_BAC"/>
    <property type="match status" value="5"/>
</dbReference>
<dbReference type="SUPFAM" id="SSF52058">
    <property type="entry name" value="L domain-like"/>
    <property type="match status" value="1"/>
</dbReference>
<evidence type="ECO:0000256" key="1">
    <source>
        <dbReference type="ARBA" id="ARBA00022614"/>
    </source>
</evidence>
<dbReference type="InterPro" id="IPR032675">
    <property type="entry name" value="LRR_dom_sf"/>
</dbReference>
<dbReference type="PROSITE" id="PS51450">
    <property type="entry name" value="LRR"/>
    <property type="match status" value="3"/>
</dbReference>
<dbReference type="Pfam" id="PF13855">
    <property type="entry name" value="LRR_8"/>
    <property type="match status" value="2"/>
</dbReference>
<dbReference type="SMART" id="SM00369">
    <property type="entry name" value="LRR_TYP"/>
    <property type="match status" value="7"/>
</dbReference>
<keyword evidence="1" id="KW-0433">Leucine-rich repeat</keyword>
<evidence type="ECO:0000313" key="7">
    <source>
        <dbReference type="EMBL" id="KAF0023643.1"/>
    </source>
</evidence>
<dbReference type="PANTHER" id="PTHR24369:SF210">
    <property type="entry name" value="CHAOPTIN-RELATED"/>
    <property type="match status" value="1"/>
</dbReference>
<dbReference type="EMBL" id="VEVO01000022">
    <property type="protein sequence ID" value="KAF0023643.1"/>
    <property type="molecule type" value="Genomic_DNA"/>
</dbReference>
<reference evidence="7 9" key="2">
    <citation type="submission" date="2019-06" db="EMBL/GenBank/DDBJ databases">
        <title>Draft genomes of female and male turbot (Scophthalmus maximus).</title>
        <authorList>
            <person name="Xu H."/>
            <person name="Xu X.-W."/>
            <person name="Shao C."/>
            <person name="Chen S."/>
        </authorList>
    </citation>
    <scope>NUCLEOTIDE SEQUENCE [LARGE SCALE GENOMIC DNA]</scope>
    <source>
        <strain evidence="7">Ysfricsl-2016a</strain>
        <tissue evidence="7">Blood</tissue>
    </source>
</reference>
<dbReference type="PRINTS" id="PR00019">
    <property type="entry name" value="LEURICHRPT"/>
</dbReference>
<feature type="chain" id="PRO_5033329034" evidence="4">
    <location>
        <begin position="16"/>
        <end position="340"/>
    </location>
</feature>
<dbReference type="GO" id="GO:0005886">
    <property type="term" value="C:plasma membrane"/>
    <property type="evidence" value="ECO:0007669"/>
    <property type="project" value="TreeGrafter"/>
</dbReference>
<evidence type="ECO:0000313" key="8">
    <source>
        <dbReference type="Proteomes" id="UP000246464"/>
    </source>
</evidence>
<organism evidence="6 8">
    <name type="scientific">Scophthalmus maximus</name>
    <name type="common">Turbot</name>
    <name type="synonym">Psetta maxima</name>
    <dbReference type="NCBI Taxonomy" id="52904"/>
    <lineage>
        <taxon>Eukaryota</taxon>
        <taxon>Metazoa</taxon>
        <taxon>Chordata</taxon>
        <taxon>Craniata</taxon>
        <taxon>Vertebrata</taxon>
        <taxon>Euteleostomi</taxon>
        <taxon>Actinopterygii</taxon>
        <taxon>Neopterygii</taxon>
        <taxon>Teleostei</taxon>
        <taxon>Neoteleostei</taxon>
        <taxon>Acanthomorphata</taxon>
        <taxon>Carangaria</taxon>
        <taxon>Pleuronectiformes</taxon>
        <taxon>Pleuronectoidei</taxon>
        <taxon>Scophthalmidae</taxon>
        <taxon>Scophthalmus</taxon>
    </lineage>
</organism>
<accession>A0A2U9CU09</accession>
<evidence type="ECO:0000313" key="9">
    <source>
        <dbReference type="Proteomes" id="UP000438429"/>
    </source>
</evidence>